<organism evidence="10 11">
    <name type="scientific">Purpureocillium lilacinum</name>
    <name type="common">Paecilomyces lilacinus</name>
    <dbReference type="NCBI Taxonomy" id="33203"/>
    <lineage>
        <taxon>Eukaryota</taxon>
        <taxon>Fungi</taxon>
        <taxon>Dikarya</taxon>
        <taxon>Ascomycota</taxon>
        <taxon>Pezizomycotina</taxon>
        <taxon>Sordariomycetes</taxon>
        <taxon>Hypocreomycetidae</taxon>
        <taxon>Hypocreales</taxon>
        <taxon>Ophiocordycipitaceae</taxon>
        <taxon>Purpureocillium</taxon>
    </lineage>
</organism>
<dbReference type="InterPro" id="IPR039999">
    <property type="entry name" value="LYAR"/>
</dbReference>
<evidence type="ECO:0000259" key="9">
    <source>
        <dbReference type="Pfam" id="PF08790"/>
    </source>
</evidence>
<evidence type="ECO:0000256" key="3">
    <source>
        <dbReference type="ARBA" id="ARBA00022737"/>
    </source>
</evidence>
<feature type="domain" description="Zinc finger C2H2 LYAR-type" evidence="9">
    <location>
        <begin position="454"/>
        <end position="472"/>
    </location>
</feature>
<evidence type="ECO:0000256" key="1">
    <source>
        <dbReference type="ARBA" id="ARBA00004123"/>
    </source>
</evidence>
<keyword evidence="5" id="KW-0862">Zinc</keyword>
<evidence type="ECO:0000256" key="7">
    <source>
        <dbReference type="PROSITE-ProRule" id="PRU01145"/>
    </source>
</evidence>
<dbReference type="Gene3D" id="3.30.1490.490">
    <property type="match status" value="1"/>
</dbReference>
<proteinExistence type="predicted"/>
<dbReference type="GO" id="GO:0008270">
    <property type="term" value="F:zinc ion binding"/>
    <property type="evidence" value="ECO:0007669"/>
    <property type="project" value="UniProtKB-KW"/>
</dbReference>
<comment type="subcellular location">
    <subcellularLocation>
        <location evidence="1">Nucleus</location>
    </subcellularLocation>
</comment>
<reference evidence="10 11" key="1">
    <citation type="journal article" date="2016" name="Front. Microbiol.">
        <title>Genome and transcriptome sequences reveal the specific parasitism of the nematophagous Purpureocillium lilacinum 36-1.</title>
        <authorList>
            <person name="Xie J."/>
            <person name="Li S."/>
            <person name="Mo C."/>
            <person name="Xiao X."/>
            <person name="Peng D."/>
            <person name="Wang G."/>
            <person name="Xiao Y."/>
        </authorList>
    </citation>
    <scope>NUCLEOTIDE SEQUENCE [LARGE SCALE GENOMIC DNA]</scope>
    <source>
        <strain evidence="10 11">36-1</strain>
    </source>
</reference>
<keyword evidence="6" id="KW-0539">Nucleus</keyword>
<feature type="region of interest" description="Disordered" evidence="8">
    <location>
        <begin position="643"/>
        <end position="803"/>
    </location>
</feature>
<name>A0A2U3EIJ1_PURLI</name>
<dbReference type="GO" id="GO:0006364">
    <property type="term" value="P:rRNA processing"/>
    <property type="evidence" value="ECO:0007669"/>
    <property type="project" value="TreeGrafter"/>
</dbReference>
<dbReference type="PANTHER" id="PTHR13100">
    <property type="entry name" value="CELL GROWTH-REGULATING NUCLEOLAR PROTEIN LYAR"/>
    <property type="match status" value="1"/>
</dbReference>
<dbReference type="PANTHER" id="PTHR13100:SF10">
    <property type="entry name" value="CELL GROWTH-REGULATING NUCLEOLAR PROTEIN"/>
    <property type="match status" value="1"/>
</dbReference>
<feature type="compositionally biased region" description="Basic residues" evidence="8">
    <location>
        <begin position="733"/>
        <end position="743"/>
    </location>
</feature>
<dbReference type="Pfam" id="PF08790">
    <property type="entry name" value="zf-LYAR"/>
    <property type="match status" value="1"/>
</dbReference>
<dbReference type="GO" id="GO:0003677">
    <property type="term" value="F:DNA binding"/>
    <property type="evidence" value="ECO:0007669"/>
    <property type="project" value="InterPro"/>
</dbReference>
<evidence type="ECO:0000313" key="11">
    <source>
        <dbReference type="Proteomes" id="UP000245956"/>
    </source>
</evidence>
<feature type="region of interest" description="Disordered" evidence="8">
    <location>
        <begin position="506"/>
        <end position="574"/>
    </location>
</feature>
<sequence>MRAAEGAHHPSLRTSWVRRAPKSIGGTWWPASHDQVRSQANHGAALGTAGLRIPSLAFCVVAGARPSGVKQLRGARYAELPEVRRSCINVRRAPTGGINTVRGRGRGAFSFFSTSTDSVAQKNIHITRQHGIALVALSTTRPPKRTRGRRSVVGPCSTLVASWTGEHHLLSPLDLPSAPRCLVASTRRWRVGVFFPPAEGLDPPIPRLFAPAPPFHPDVLNEGLILTPRLRRIPPKRNPLLLGPHNLDSSPCLAPWLGHFRKLDLHLELCCNAVVLLFPGRTHRQTQLTAAPIQVATPLPLLCCSPAAATAAAAAANKPQKTHRPLRQIPRPLSTRVLPNSTPNHQGHATGATVKMVSFSCEVMSLPFPPKAHPSIPGSPCPPFLHALALLHSLHPFTPGHKHTPPRRPLDVYSLLLQHIVHRQSPNATTQACGDVLTKKKLDPHRSRCHGASFTCIDCMVHFQGVQYRSHTVSIIVVGPDSSPLSLTRSQSCITEDQKYQGALYKEKNKKQKHHHDKPAEQKQIERPKNMAQQPYVEDVGEDREYEPWNDSAGHTEDERSPAEPPPEAPTPPAAATEEHVNVFDFLVATGQTPNASNMNLPRDQMGPDVGDSTSLVRYEYNAEEYLDPTSLMDADNEPLVQYGTGPVPSGAFVTPASKSERRKTKDSEVKKDKKRKRLHVEVPGDQVMTDAPPVLHSGLTGGLKTLMRPTLPPSPDYSGGDVADNSPASPLKKTKHSKHAKSTHVGNSLFDMITGGSKSKSHKKKSTSKKKSHGHKERKEPKLIEFRPQSKDGKSDNPDGQMVVFKPRADAFLSFVNKGPESERGCSVNKALKRYHRERQASGTGAGKSKEEKELWKDLRLRRNERGEIVLFSISE</sequence>
<protein>
    <recommendedName>
        <fullName evidence="9">Zinc finger C2H2 LYAR-type domain-containing protein</fullName>
    </recommendedName>
</protein>
<evidence type="ECO:0000256" key="2">
    <source>
        <dbReference type="ARBA" id="ARBA00022723"/>
    </source>
</evidence>
<feature type="compositionally biased region" description="Pro residues" evidence="8">
    <location>
        <begin position="563"/>
        <end position="573"/>
    </location>
</feature>
<feature type="compositionally biased region" description="Basic residues" evidence="8">
    <location>
        <begin position="760"/>
        <end position="777"/>
    </location>
</feature>
<dbReference type="GO" id="GO:0005730">
    <property type="term" value="C:nucleolus"/>
    <property type="evidence" value="ECO:0007669"/>
    <property type="project" value="TreeGrafter"/>
</dbReference>
<dbReference type="PROSITE" id="PS51804">
    <property type="entry name" value="ZF_C2HC_LYAR"/>
    <property type="match status" value="1"/>
</dbReference>
<evidence type="ECO:0000256" key="8">
    <source>
        <dbReference type="SAM" id="MobiDB-lite"/>
    </source>
</evidence>
<gene>
    <name evidence="10" type="ORF">PCL_07640</name>
</gene>
<accession>A0A2U3EIJ1</accession>
<feature type="compositionally biased region" description="Basic residues" evidence="8">
    <location>
        <begin position="508"/>
        <end position="517"/>
    </location>
</feature>
<feature type="compositionally biased region" description="Basic and acidic residues" evidence="8">
    <location>
        <begin position="778"/>
        <end position="798"/>
    </location>
</feature>
<evidence type="ECO:0000313" key="10">
    <source>
        <dbReference type="EMBL" id="PWI74326.1"/>
    </source>
</evidence>
<evidence type="ECO:0000256" key="6">
    <source>
        <dbReference type="ARBA" id="ARBA00023242"/>
    </source>
</evidence>
<dbReference type="GO" id="GO:0000122">
    <property type="term" value="P:negative regulation of transcription by RNA polymerase II"/>
    <property type="evidence" value="ECO:0007669"/>
    <property type="project" value="TreeGrafter"/>
</dbReference>
<dbReference type="AlphaFoldDB" id="A0A2U3EIJ1"/>
<dbReference type="InterPro" id="IPR014898">
    <property type="entry name" value="Znf_C2H2_LYAR"/>
</dbReference>
<evidence type="ECO:0000256" key="4">
    <source>
        <dbReference type="ARBA" id="ARBA00022771"/>
    </source>
</evidence>
<dbReference type="EMBL" id="LCWV01000003">
    <property type="protein sequence ID" value="PWI74326.1"/>
    <property type="molecule type" value="Genomic_DNA"/>
</dbReference>
<dbReference type="Proteomes" id="UP000245956">
    <property type="component" value="Unassembled WGS sequence"/>
</dbReference>
<keyword evidence="3" id="KW-0677">Repeat</keyword>
<evidence type="ECO:0000256" key="5">
    <source>
        <dbReference type="ARBA" id="ARBA00022833"/>
    </source>
</evidence>
<comment type="caution">
    <text evidence="10">The sequence shown here is derived from an EMBL/GenBank/DDBJ whole genome shotgun (WGS) entry which is preliminary data.</text>
</comment>
<feature type="compositionally biased region" description="Basic and acidic residues" evidence="8">
    <location>
        <begin position="518"/>
        <end position="529"/>
    </location>
</feature>
<keyword evidence="2" id="KW-0479">Metal-binding</keyword>
<keyword evidence="4 7" id="KW-0863">Zinc-finger</keyword>